<dbReference type="AlphaFoldDB" id="A0A2T9Z8U6"/>
<comment type="caution">
    <text evidence="1">The sequence shown here is derived from an EMBL/GenBank/DDBJ whole genome shotgun (WGS) entry which is preliminary data.</text>
</comment>
<gene>
    <name evidence="1" type="ORF">BB560_004572</name>
</gene>
<sequence>MHNAFYSESHSKNSDWWSEDTIVRFQNINFEGGEPWLDVEANISKMDLLYEATFRSWLKDEENVSIVSSYLHRIANEYPLDRIVNALKWLIQSWSVESVAILIKHVTADWTNVKQEADFKASSSSNYQTSKHLKIIEGETKRGFLIREITRDWSCVQVAKLVSNLSTTFWENRLYQEYFLRCLVLDYDFCHLSEFFSYVGSQLGLDYRLKVSMLQLSARRNSKTVSSTKDSFKSVQKRVIQDVENDTTKRARINTEMPCFELEPSVVSIQGLHCLPSDQPSDQASTDLISQSSQLDSAAILNFQP</sequence>
<organism evidence="1 2">
    <name type="scientific">Smittium megazygosporum</name>
    <dbReference type="NCBI Taxonomy" id="133381"/>
    <lineage>
        <taxon>Eukaryota</taxon>
        <taxon>Fungi</taxon>
        <taxon>Fungi incertae sedis</taxon>
        <taxon>Zoopagomycota</taxon>
        <taxon>Kickxellomycotina</taxon>
        <taxon>Harpellomycetes</taxon>
        <taxon>Harpellales</taxon>
        <taxon>Legeriomycetaceae</taxon>
        <taxon>Smittium</taxon>
    </lineage>
</organism>
<evidence type="ECO:0000313" key="2">
    <source>
        <dbReference type="Proteomes" id="UP000245609"/>
    </source>
</evidence>
<name>A0A2T9Z8U6_9FUNG</name>
<evidence type="ECO:0000313" key="1">
    <source>
        <dbReference type="EMBL" id="PVV01026.1"/>
    </source>
</evidence>
<protein>
    <submittedName>
        <fullName evidence="1">Uncharacterized protein</fullName>
    </submittedName>
</protein>
<accession>A0A2T9Z8U6</accession>
<dbReference type="Proteomes" id="UP000245609">
    <property type="component" value="Unassembled WGS sequence"/>
</dbReference>
<proteinExistence type="predicted"/>
<dbReference type="STRING" id="133381.A0A2T9Z8U6"/>
<dbReference type="EMBL" id="MBFS01001436">
    <property type="protein sequence ID" value="PVV01026.1"/>
    <property type="molecule type" value="Genomic_DNA"/>
</dbReference>
<dbReference type="OrthoDB" id="2158148at2759"/>
<keyword evidence="2" id="KW-1185">Reference proteome</keyword>
<reference evidence="1 2" key="1">
    <citation type="journal article" date="2018" name="MBio">
        <title>Comparative Genomics Reveals the Core Gene Toolbox for the Fungus-Insect Symbiosis.</title>
        <authorList>
            <person name="Wang Y."/>
            <person name="Stata M."/>
            <person name="Wang W."/>
            <person name="Stajich J.E."/>
            <person name="White M.M."/>
            <person name="Moncalvo J.M."/>
        </authorList>
    </citation>
    <scope>NUCLEOTIDE SEQUENCE [LARGE SCALE GENOMIC DNA]</scope>
    <source>
        <strain evidence="1 2">SC-DP-2</strain>
    </source>
</reference>